<organism evidence="3 4">
    <name type="scientific">Dendrothele bispora (strain CBS 962.96)</name>
    <dbReference type="NCBI Taxonomy" id="1314807"/>
    <lineage>
        <taxon>Eukaryota</taxon>
        <taxon>Fungi</taxon>
        <taxon>Dikarya</taxon>
        <taxon>Basidiomycota</taxon>
        <taxon>Agaricomycotina</taxon>
        <taxon>Agaricomycetes</taxon>
        <taxon>Agaricomycetidae</taxon>
        <taxon>Agaricales</taxon>
        <taxon>Agaricales incertae sedis</taxon>
        <taxon>Dendrothele</taxon>
    </lineage>
</organism>
<dbReference type="AlphaFoldDB" id="A0A4S8M3F2"/>
<feature type="transmembrane region" description="Helical" evidence="2">
    <location>
        <begin position="192"/>
        <end position="215"/>
    </location>
</feature>
<feature type="region of interest" description="Disordered" evidence="1">
    <location>
        <begin position="233"/>
        <end position="290"/>
    </location>
</feature>
<feature type="region of interest" description="Disordered" evidence="1">
    <location>
        <begin position="120"/>
        <end position="169"/>
    </location>
</feature>
<keyword evidence="2" id="KW-0472">Membrane</keyword>
<evidence type="ECO:0000256" key="2">
    <source>
        <dbReference type="SAM" id="Phobius"/>
    </source>
</evidence>
<sequence length="366" mass="39105">MKKPITVRQGRTLSNYQSYVTLKKLTSFCPFFVFATAAVVRATGTNSASSAGTTPILSFSTTGTTGTTFTTCTSADISWCFVGPVEDVTLTVTNVNVTQQAAPSSSSSVFSTGGINTFTNFQDSSSDSDSDGDDDKDDDDKDDDDNDHDDNDHDRKSPGSGTAGGSVNTSAALIPSASVEGPSSLPSKPSPALVIAVSVTAVVASIVIILLIVWWRLKRKKPLISSAAVLESQERDPYHSHLTSPADIDKAKDDPEPLTEPLVDNEAATRGQLPESSARQTQNRPFLRPLPPIPVSFNRFNRFLQRSKSTSTHRTASSAGYGSGTETLPRYSLNDNVSGSPPGYKSRTPSERADSVLQDSNREKWG</sequence>
<evidence type="ECO:0000313" key="4">
    <source>
        <dbReference type="Proteomes" id="UP000297245"/>
    </source>
</evidence>
<name>A0A4S8M3F2_DENBC</name>
<dbReference type="Proteomes" id="UP000297245">
    <property type="component" value="Unassembled WGS sequence"/>
</dbReference>
<feature type="compositionally biased region" description="Acidic residues" evidence="1">
    <location>
        <begin position="126"/>
        <end position="149"/>
    </location>
</feature>
<evidence type="ECO:0000256" key="1">
    <source>
        <dbReference type="SAM" id="MobiDB-lite"/>
    </source>
</evidence>
<keyword evidence="2" id="KW-0812">Transmembrane</keyword>
<accession>A0A4S8M3F2</accession>
<gene>
    <name evidence="3" type="ORF">K435DRAFT_797464</name>
</gene>
<feature type="compositionally biased region" description="Polar residues" evidence="1">
    <location>
        <begin position="274"/>
        <end position="284"/>
    </location>
</feature>
<keyword evidence="4" id="KW-1185">Reference proteome</keyword>
<dbReference type="EMBL" id="ML179181">
    <property type="protein sequence ID" value="THU96223.1"/>
    <property type="molecule type" value="Genomic_DNA"/>
</dbReference>
<feature type="compositionally biased region" description="Basic and acidic residues" evidence="1">
    <location>
        <begin position="348"/>
        <end position="366"/>
    </location>
</feature>
<proteinExistence type="predicted"/>
<protein>
    <submittedName>
        <fullName evidence="3">Uncharacterized protein</fullName>
    </submittedName>
</protein>
<feature type="compositionally biased region" description="Polar residues" evidence="1">
    <location>
        <begin position="306"/>
        <end position="326"/>
    </location>
</feature>
<evidence type="ECO:0000313" key="3">
    <source>
        <dbReference type="EMBL" id="THU96223.1"/>
    </source>
</evidence>
<reference evidence="3 4" key="1">
    <citation type="journal article" date="2019" name="Nat. Ecol. Evol.">
        <title>Megaphylogeny resolves global patterns of mushroom evolution.</title>
        <authorList>
            <person name="Varga T."/>
            <person name="Krizsan K."/>
            <person name="Foldi C."/>
            <person name="Dima B."/>
            <person name="Sanchez-Garcia M."/>
            <person name="Sanchez-Ramirez S."/>
            <person name="Szollosi G.J."/>
            <person name="Szarkandi J.G."/>
            <person name="Papp V."/>
            <person name="Albert L."/>
            <person name="Andreopoulos W."/>
            <person name="Angelini C."/>
            <person name="Antonin V."/>
            <person name="Barry K.W."/>
            <person name="Bougher N.L."/>
            <person name="Buchanan P."/>
            <person name="Buyck B."/>
            <person name="Bense V."/>
            <person name="Catcheside P."/>
            <person name="Chovatia M."/>
            <person name="Cooper J."/>
            <person name="Damon W."/>
            <person name="Desjardin D."/>
            <person name="Finy P."/>
            <person name="Geml J."/>
            <person name="Haridas S."/>
            <person name="Hughes K."/>
            <person name="Justo A."/>
            <person name="Karasinski D."/>
            <person name="Kautmanova I."/>
            <person name="Kiss B."/>
            <person name="Kocsube S."/>
            <person name="Kotiranta H."/>
            <person name="LaButti K.M."/>
            <person name="Lechner B.E."/>
            <person name="Liimatainen K."/>
            <person name="Lipzen A."/>
            <person name="Lukacs Z."/>
            <person name="Mihaltcheva S."/>
            <person name="Morgado L.N."/>
            <person name="Niskanen T."/>
            <person name="Noordeloos M.E."/>
            <person name="Ohm R.A."/>
            <person name="Ortiz-Santana B."/>
            <person name="Ovrebo C."/>
            <person name="Racz N."/>
            <person name="Riley R."/>
            <person name="Savchenko A."/>
            <person name="Shiryaev A."/>
            <person name="Soop K."/>
            <person name="Spirin V."/>
            <person name="Szebenyi C."/>
            <person name="Tomsovsky M."/>
            <person name="Tulloss R.E."/>
            <person name="Uehling J."/>
            <person name="Grigoriev I.V."/>
            <person name="Vagvolgyi C."/>
            <person name="Papp T."/>
            <person name="Martin F.M."/>
            <person name="Miettinen O."/>
            <person name="Hibbett D.S."/>
            <person name="Nagy L.G."/>
        </authorList>
    </citation>
    <scope>NUCLEOTIDE SEQUENCE [LARGE SCALE GENOMIC DNA]</scope>
    <source>
        <strain evidence="3 4">CBS 962.96</strain>
    </source>
</reference>
<feature type="region of interest" description="Disordered" evidence="1">
    <location>
        <begin position="306"/>
        <end position="366"/>
    </location>
</feature>
<keyword evidence="2" id="KW-1133">Transmembrane helix</keyword>